<dbReference type="SUPFAM" id="SSF54001">
    <property type="entry name" value="Cysteine proteinases"/>
    <property type="match status" value="1"/>
</dbReference>
<protein>
    <recommendedName>
        <fullName evidence="5">Ubiquitin-like protease family profile domain-containing protein</fullName>
    </recommendedName>
</protein>
<dbReference type="AlphaFoldDB" id="K0TH72"/>
<comment type="similarity">
    <text evidence="1">Belongs to the peptidase C48 family.</text>
</comment>
<sequence>MIDGDRQIREQSGDGLGSIDSTKAVVLSRDSRVSREPEPRRRIRSKSARPKPCSSGNQKTAKKSLNERLSEILSSEASRLNQMQAEAKGNVQMHPTQWLNRVNPNDGDNLRRANAVVREIRYGLNVKWQEKVNACIYGNRPDDSIIVWANKRQDTIQQQSFKTLQPGTWLNDEIINFYLKIVLTRRDKCELCKNDSQRRRSHAYSSYFVQTLFQLGDVIDHKVFGVYKFDGVKTWARRVPGQTSSNSSICFVP</sequence>
<feature type="compositionally biased region" description="Basic and acidic residues" evidence="4">
    <location>
        <begin position="29"/>
        <end position="40"/>
    </location>
</feature>
<dbReference type="InterPro" id="IPR003653">
    <property type="entry name" value="Peptidase_C48_C"/>
</dbReference>
<dbReference type="EMBL" id="AGNL01009534">
    <property type="protein sequence ID" value="EJK69802.1"/>
    <property type="molecule type" value="Genomic_DNA"/>
</dbReference>
<dbReference type="InterPro" id="IPR038765">
    <property type="entry name" value="Papain-like_cys_pep_sf"/>
</dbReference>
<evidence type="ECO:0000313" key="6">
    <source>
        <dbReference type="EMBL" id="EJK69802.1"/>
    </source>
</evidence>
<dbReference type="OrthoDB" id="40380at2759"/>
<organism evidence="6 7">
    <name type="scientific">Thalassiosira oceanica</name>
    <name type="common">Marine diatom</name>
    <dbReference type="NCBI Taxonomy" id="159749"/>
    <lineage>
        <taxon>Eukaryota</taxon>
        <taxon>Sar</taxon>
        <taxon>Stramenopiles</taxon>
        <taxon>Ochrophyta</taxon>
        <taxon>Bacillariophyta</taxon>
        <taxon>Coscinodiscophyceae</taxon>
        <taxon>Thalassiosirophycidae</taxon>
        <taxon>Thalassiosirales</taxon>
        <taxon>Thalassiosiraceae</taxon>
        <taxon>Thalassiosira</taxon>
    </lineage>
</organism>
<feature type="compositionally biased region" description="Basic and acidic residues" evidence="4">
    <location>
        <begin position="1"/>
        <end position="12"/>
    </location>
</feature>
<comment type="caution">
    <text evidence="6">The sequence shown here is derived from an EMBL/GenBank/DDBJ whole genome shotgun (WGS) entry which is preliminary data.</text>
</comment>
<evidence type="ECO:0000256" key="1">
    <source>
        <dbReference type="ARBA" id="ARBA00005234"/>
    </source>
</evidence>
<dbReference type="GO" id="GO:0008234">
    <property type="term" value="F:cysteine-type peptidase activity"/>
    <property type="evidence" value="ECO:0007669"/>
    <property type="project" value="InterPro"/>
</dbReference>
<keyword evidence="7" id="KW-1185">Reference proteome</keyword>
<proteinExistence type="inferred from homology"/>
<evidence type="ECO:0000313" key="7">
    <source>
        <dbReference type="Proteomes" id="UP000266841"/>
    </source>
</evidence>
<evidence type="ECO:0000256" key="3">
    <source>
        <dbReference type="ARBA" id="ARBA00022801"/>
    </source>
</evidence>
<dbReference type="Gene3D" id="3.40.395.10">
    <property type="entry name" value="Adenoviral Proteinase, Chain A"/>
    <property type="match status" value="1"/>
</dbReference>
<keyword evidence="3" id="KW-0378">Hydrolase</keyword>
<evidence type="ECO:0000256" key="2">
    <source>
        <dbReference type="ARBA" id="ARBA00022670"/>
    </source>
</evidence>
<gene>
    <name evidence="6" type="ORF">THAOC_08903</name>
</gene>
<evidence type="ECO:0000259" key="5">
    <source>
        <dbReference type="PROSITE" id="PS50600"/>
    </source>
</evidence>
<reference evidence="6 7" key="1">
    <citation type="journal article" date="2012" name="Genome Biol.">
        <title>Genome and low-iron response of an oceanic diatom adapted to chronic iron limitation.</title>
        <authorList>
            <person name="Lommer M."/>
            <person name="Specht M."/>
            <person name="Roy A.S."/>
            <person name="Kraemer L."/>
            <person name="Andreson R."/>
            <person name="Gutowska M.A."/>
            <person name="Wolf J."/>
            <person name="Bergner S.V."/>
            <person name="Schilhabel M.B."/>
            <person name="Klostermeier U.C."/>
            <person name="Beiko R.G."/>
            <person name="Rosenstiel P."/>
            <person name="Hippler M."/>
            <person name="Laroche J."/>
        </authorList>
    </citation>
    <scope>NUCLEOTIDE SEQUENCE [LARGE SCALE GENOMIC DNA]</scope>
    <source>
        <strain evidence="6 7">CCMP1005</strain>
    </source>
</reference>
<dbReference type="Proteomes" id="UP000266841">
    <property type="component" value="Unassembled WGS sequence"/>
</dbReference>
<keyword evidence="2" id="KW-0645">Protease</keyword>
<accession>K0TH72</accession>
<dbReference type="GO" id="GO:0006508">
    <property type="term" value="P:proteolysis"/>
    <property type="evidence" value="ECO:0007669"/>
    <property type="project" value="UniProtKB-KW"/>
</dbReference>
<evidence type="ECO:0000256" key="4">
    <source>
        <dbReference type="SAM" id="MobiDB-lite"/>
    </source>
</evidence>
<feature type="region of interest" description="Disordered" evidence="4">
    <location>
        <begin position="1"/>
        <end position="65"/>
    </location>
</feature>
<name>K0TH72_THAOC</name>
<feature type="domain" description="Ubiquitin-like protease family profile" evidence="5">
    <location>
        <begin position="154"/>
        <end position="253"/>
    </location>
</feature>
<dbReference type="PROSITE" id="PS50600">
    <property type="entry name" value="ULP_PROTEASE"/>
    <property type="match status" value="1"/>
</dbReference>